<reference evidence="22 23" key="1">
    <citation type="journal article" date="2009" name="Science">
        <title>Genome sequence, comparative analysis, and population genetics of the domestic horse.</title>
        <authorList>
            <consortium name="Broad Institute Genome Sequencing Platform"/>
            <consortium name="Broad Institute Whole Genome Assembly Team"/>
            <person name="Wade C.M."/>
            <person name="Giulotto E."/>
            <person name="Sigurdsson S."/>
            <person name="Zoli M."/>
            <person name="Gnerre S."/>
            <person name="Imsland F."/>
            <person name="Lear T.L."/>
            <person name="Adelson D.L."/>
            <person name="Bailey E."/>
            <person name="Bellone R.R."/>
            <person name="Bloecker H."/>
            <person name="Distl O."/>
            <person name="Edgar R.C."/>
            <person name="Garber M."/>
            <person name="Leeb T."/>
            <person name="Mauceli E."/>
            <person name="MacLeod J.N."/>
            <person name="Penedo M.C.T."/>
            <person name="Raison J.M."/>
            <person name="Sharpe T."/>
            <person name="Vogel J."/>
            <person name="Andersson L."/>
            <person name="Antczak D.F."/>
            <person name="Biagi T."/>
            <person name="Binns M.M."/>
            <person name="Chowdhary B.P."/>
            <person name="Coleman S.J."/>
            <person name="Della Valle G."/>
            <person name="Fryc S."/>
            <person name="Guerin G."/>
            <person name="Hasegawa T."/>
            <person name="Hill E.W."/>
            <person name="Jurka J."/>
            <person name="Kiialainen A."/>
            <person name="Lindgren G."/>
            <person name="Liu J."/>
            <person name="Magnani E."/>
            <person name="Mickelson J.R."/>
            <person name="Murray J."/>
            <person name="Nergadze S.G."/>
            <person name="Onofrio R."/>
            <person name="Pedroni S."/>
            <person name="Piras M.F."/>
            <person name="Raudsepp T."/>
            <person name="Rocchi M."/>
            <person name="Roeed K.H."/>
            <person name="Ryder O.A."/>
            <person name="Searle S."/>
            <person name="Skow L."/>
            <person name="Swinburne J.E."/>
            <person name="Syvaenen A.C."/>
            <person name="Tozaki T."/>
            <person name="Valberg S.J."/>
            <person name="Vaudin M."/>
            <person name="White J.R."/>
            <person name="Zody M.C."/>
            <person name="Lander E.S."/>
            <person name="Lindblad-Toh K."/>
        </authorList>
    </citation>
    <scope>NUCLEOTIDE SEQUENCE [LARGE SCALE GENOMIC DNA]</scope>
    <source>
        <strain evidence="22 23">Thoroughbred</strain>
    </source>
</reference>
<dbReference type="Gene3D" id="4.10.1000.10">
    <property type="entry name" value="Zinc finger, CCCH-type"/>
    <property type="match status" value="1"/>
</dbReference>
<evidence type="ECO:0000256" key="20">
    <source>
        <dbReference type="SAM" id="MobiDB-lite"/>
    </source>
</evidence>
<name>A0A9L0SHJ0_HORSE</name>
<keyword evidence="11 19" id="KW-0560">Oxidoreductase</keyword>
<evidence type="ECO:0000256" key="5">
    <source>
        <dbReference type="ARBA" id="ARBA00022694"/>
    </source>
</evidence>
<evidence type="ECO:0000256" key="19">
    <source>
        <dbReference type="RuleBase" id="RU291113"/>
    </source>
</evidence>
<comment type="function">
    <text evidence="13">Catalyzes the synthesis of dihydrouridine, a modified base, in various RNAs, such as tRNAs, mRNAs and some long non-coding RNAs (lncRNAs). Mainly modifies the uridine in position 47 (U47) in the D-loop of most cytoplasmic tRNAs. Also able to mediate the formation of dihydrouridine in some mRNAs, thereby regulating their translation.</text>
</comment>
<evidence type="ECO:0000256" key="17">
    <source>
        <dbReference type="ARBA" id="ARBA00049513"/>
    </source>
</evidence>
<evidence type="ECO:0000256" key="4">
    <source>
        <dbReference type="ARBA" id="ARBA00022664"/>
    </source>
</evidence>
<evidence type="ECO:0000256" key="16">
    <source>
        <dbReference type="ARBA" id="ARBA00049447"/>
    </source>
</evidence>
<evidence type="ECO:0000256" key="6">
    <source>
        <dbReference type="ARBA" id="ARBA00022723"/>
    </source>
</evidence>
<dbReference type="GO" id="GO:0008270">
    <property type="term" value="F:zinc ion binding"/>
    <property type="evidence" value="ECO:0007669"/>
    <property type="project" value="UniProtKB-KW"/>
</dbReference>
<evidence type="ECO:0000256" key="8">
    <source>
        <dbReference type="ARBA" id="ARBA00022771"/>
    </source>
</evidence>
<comment type="catalytic activity">
    <reaction evidence="17">
        <text>5,6-dihydrouridine(47) in tRNA + NADP(+) = uridine(47) in tRNA + NADPH + H(+)</text>
        <dbReference type="Rhea" id="RHEA:53360"/>
        <dbReference type="Rhea" id="RHEA-COMP:13539"/>
        <dbReference type="Rhea" id="RHEA-COMP:13540"/>
        <dbReference type="ChEBI" id="CHEBI:15378"/>
        <dbReference type="ChEBI" id="CHEBI:57783"/>
        <dbReference type="ChEBI" id="CHEBI:58349"/>
        <dbReference type="ChEBI" id="CHEBI:65315"/>
        <dbReference type="ChEBI" id="CHEBI:74443"/>
        <dbReference type="EC" id="1.3.1.89"/>
    </reaction>
    <physiologicalReaction direction="right-to-left" evidence="17">
        <dbReference type="Rhea" id="RHEA:53362"/>
    </physiologicalReaction>
</comment>
<evidence type="ECO:0000313" key="22">
    <source>
        <dbReference type="Ensembl" id="ENSECAP00000074388.1"/>
    </source>
</evidence>
<evidence type="ECO:0000256" key="18">
    <source>
        <dbReference type="PROSITE-ProRule" id="PRU00723"/>
    </source>
</evidence>
<evidence type="ECO:0000256" key="12">
    <source>
        <dbReference type="ARBA" id="ARBA00023027"/>
    </source>
</evidence>
<evidence type="ECO:0000256" key="7">
    <source>
        <dbReference type="ARBA" id="ARBA00022737"/>
    </source>
</evidence>
<evidence type="ECO:0000256" key="15">
    <source>
        <dbReference type="ARBA" id="ARBA00048342"/>
    </source>
</evidence>
<dbReference type="SUPFAM" id="SSF51395">
    <property type="entry name" value="FMN-linked oxidoreductases"/>
    <property type="match status" value="1"/>
</dbReference>
<dbReference type="Ensembl" id="ENSECAT00000115050.1">
    <property type="protein sequence ID" value="ENSECAP00000074388.1"/>
    <property type="gene ID" value="ENSECAG00000019359.4"/>
</dbReference>
<accession>A0A9L0SHJ0</accession>
<dbReference type="InterPro" id="IPR031535">
    <property type="entry name" value="PRR22"/>
</dbReference>
<feature type="zinc finger region" description="C3H1-type" evidence="18">
    <location>
        <begin position="176"/>
        <end position="201"/>
    </location>
</feature>
<keyword evidence="9 18" id="KW-0862">Zinc</keyword>
<keyword evidence="8 18" id="KW-0863">Zinc-finger</keyword>
<feature type="region of interest" description="Disordered" evidence="20">
    <location>
        <begin position="245"/>
        <end position="285"/>
    </location>
</feature>
<evidence type="ECO:0000256" key="11">
    <source>
        <dbReference type="ARBA" id="ARBA00023002"/>
    </source>
</evidence>
<evidence type="ECO:0000256" key="2">
    <source>
        <dbReference type="ARBA" id="ARBA00022630"/>
    </source>
</evidence>
<dbReference type="PROSITE" id="PS01136">
    <property type="entry name" value="UPF0034"/>
    <property type="match status" value="1"/>
</dbReference>
<dbReference type="GO" id="GO:0102265">
    <property type="term" value="F:tRNA-dihydrouridine47 synthase activity"/>
    <property type="evidence" value="ECO:0007669"/>
    <property type="project" value="UniProtKB-EC"/>
</dbReference>
<protein>
    <recommendedName>
        <fullName evidence="19">tRNA-dihydrouridine(47) synthase [NAD(P)(+)]</fullName>
        <ecNumber evidence="19">1.3.1.-</ecNumber>
    </recommendedName>
    <alternativeName>
        <fullName evidence="19">tRNA-dihydrouridine synthase 3</fullName>
    </alternativeName>
</protein>
<dbReference type="InterPro" id="IPR000571">
    <property type="entry name" value="Znf_CCCH"/>
</dbReference>
<dbReference type="Proteomes" id="UP000002281">
    <property type="component" value="Chromosome 7"/>
</dbReference>
<keyword evidence="10" id="KW-0521">NADP</keyword>
<feature type="domain" description="C3H1-type" evidence="21">
    <location>
        <begin position="133"/>
        <end position="163"/>
    </location>
</feature>
<feature type="region of interest" description="Disordered" evidence="20">
    <location>
        <begin position="677"/>
        <end position="707"/>
    </location>
</feature>
<feature type="compositionally biased region" description="Basic residues" evidence="20">
    <location>
        <begin position="116"/>
        <end position="130"/>
    </location>
</feature>
<keyword evidence="6 18" id="KW-0479">Metal-binding</keyword>
<keyword evidence="7" id="KW-0677">Repeat</keyword>
<feature type="compositionally biased region" description="Polar residues" evidence="20">
    <location>
        <begin position="677"/>
        <end position="691"/>
    </location>
</feature>
<comment type="similarity">
    <text evidence="19">Belongs to the dus family. Dus3 subfamily.</text>
</comment>
<dbReference type="CDD" id="cd02801">
    <property type="entry name" value="DUS_like_FMN"/>
    <property type="match status" value="1"/>
</dbReference>
<proteinExistence type="inferred from homology"/>
<dbReference type="Pfam" id="PF25585">
    <property type="entry name" value="zf-CCCH_DUS3L"/>
    <property type="match status" value="2"/>
</dbReference>
<comment type="catalytic activity">
    <reaction evidence="16">
        <text>a 5,6-dihydrouridine in mRNA + NADP(+) = a uridine in mRNA + NADPH + H(+)</text>
        <dbReference type="Rhea" id="RHEA:69855"/>
        <dbReference type="Rhea" id="RHEA-COMP:14658"/>
        <dbReference type="Rhea" id="RHEA-COMP:17789"/>
        <dbReference type="ChEBI" id="CHEBI:15378"/>
        <dbReference type="ChEBI" id="CHEBI:57783"/>
        <dbReference type="ChEBI" id="CHEBI:58349"/>
        <dbReference type="ChEBI" id="CHEBI:65315"/>
        <dbReference type="ChEBI" id="CHEBI:74443"/>
    </reaction>
    <physiologicalReaction direction="right-to-left" evidence="16">
        <dbReference type="Rhea" id="RHEA:69857"/>
    </physiologicalReaction>
</comment>
<keyword evidence="5 19" id="KW-0819">tRNA processing</keyword>
<dbReference type="PANTHER" id="PTHR37871">
    <property type="entry name" value="PROLINE-RICH PROTEIN 22"/>
    <property type="match status" value="1"/>
</dbReference>
<feature type="zinc finger region" description="C3H1-type" evidence="18">
    <location>
        <begin position="133"/>
        <end position="163"/>
    </location>
</feature>
<dbReference type="GO" id="GO:0050660">
    <property type="term" value="F:flavin adenine dinucleotide binding"/>
    <property type="evidence" value="ECO:0007669"/>
    <property type="project" value="UniProtKB-UniRule"/>
</dbReference>
<dbReference type="Pfam" id="PF01207">
    <property type="entry name" value="Dus"/>
    <property type="match status" value="1"/>
</dbReference>
<evidence type="ECO:0000259" key="21">
    <source>
        <dbReference type="PROSITE" id="PS50103"/>
    </source>
</evidence>
<keyword evidence="4" id="KW-0507">mRNA processing</keyword>
<feature type="compositionally biased region" description="Basic and acidic residues" evidence="20">
    <location>
        <begin position="70"/>
        <end position="104"/>
    </location>
</feature>
<sequence length="707" mass="75697">MAEGATEAPAESGGGGDSGAGALERGVAPIKPQYLTTKERFHEFLEAKGQEKPSRETEAGDPGGNDLGEPEAKRIRLEDGQTGDGRTEDGQTEDGRTEDGRTEEAAEPGEQPQAQKRARGQNKGRPHVKPTHYDKDRLCPSLVQEPATQCAFGARCRFLHDVGRYLAAKPADLGPRCVLFETFGRCPAGVTCRFAGAHLGPGGRNLVRQEQGVQAPPVRNGLDKALQQQLRKRQVRFERAEQALRQLSRGQLPGPPSAVPEATEAEGAPAQDPQELGTVAPASGPVQTCGALTDEDIVRLRPCEKRRLDISGKLYLAPLTTCGNLPFRRVCKRFGADVTCGEMAVCTNLLQGQTSEWALLRRHQCEDIFGVQLEGAFPDTMTKCAELLNRTVDVDFVDINVGCPIDLVYKKGGGCALMQRSGKFQQIVRGMSQVLDVPLTVKLRTGVQERTPLAHRLLPELRTWGAALVTVGLGAAGGGDAPMAPSHGVSPPAPPPSLCPPARLSVCPSLCLSARLPPSLTSAPGPQLHGRSREQRYTKLADWRYIEQCVAAASPMPLFAAPCSSPGCSRRSRSSDTGTSRRPSAWTFCGTSHTTAWSTGARTRRAWSARAASSSSGSPSCAGTCPWACWSGCHSASTSGRPTSWAATTWRRFWPASGRPTGSASARCCWDPCRATSSSCQSTRPTRTSSHGAGGDPWPRDNKFYSL</sequence>
<evidence type="ECO:0000256" key="13">
    <source>
        <dbReference type="ARBA" id="ARBA00045365"/>
    </source>
</evidence>
<feature type="region of interest" description="Disordered" evidence="20">
    <location>
        <begin position="1"/>
        <end position="133"/>
    </location>
</feature>
<keyword evidence="2 19" id="KW-0285">Flavoprotein</keyword>
<feature type="domain" description="C3H1-type" evidence="21">
    <location>
        <begin position="176"/>
        <end position="201"/>
    </location>
</feature>
<feature type="compositionally biased region" description="Basic and acidic residues" evidence="20">
    <location>
        <begin position="37"/>
        <end position="58"/>
    </location>
</feature>
<dbReference type="GO" id="GO:0006397">
    <property type="term" value="P:mRNA processing"/>
    <property type="evidence" value="ECO:0007669"/>
    <property type="project" value="UniProtKB-KW"/>
</dbReference>
<comment type="catalytic activity">
    <reaction evidence="14">
        <text>5,6-dihydrouridine(47) in tRNA + NAD(+) = uridine(47) in tRNA + NADH + H(+)</text>
        <dbReference type="Rhea" id="RHEA:53364"/>
        <dbReference type="Rhea" id="RHEA-COMP:13539"/>
        <dbReference type="Rhea" id="RHEA-COMP:13540"/>
        <dbReference type="ChEBI" id="CHEBI:15378"/>
        <dbReference type="ChEBI" id="CHEBI:57540"/>
        <dbReference type="ChEBI" id="CHEBI:57945"/>
        <dbReference type="ChEBI" id="CHEBI:65315"/>
        <dbReference type="ChEBI" id="CHEBI:74443"/>
        <dbReference type="EC" id="1.3.1.89"/>
    </reaction>
    <physiologicalReaction direction="right-to-left" evidence="14">
        <dbReference type="Rhea" id="RHEA:53366"/>
    </physiologicalReaction>
</comment>
<dbReference type="InterPro" id="IPR035587">
    <property type="entry name" value="DUS-like_FMN-bd"/>
</dbReference>
<evidence type="ECO:0000256" key="10">
    <source>
        <dbReference type="ARBA" id="ARBA00022857"/>
    </source>
</evidence>
<evidence type="ECO:0000256" key="1">
    <source>
        <dbReference type="ARBA" id="ARBA00001917"/>
    </source>
</evidence>
<keyword evidence="3 19" id="KW-0288">FMN</keyword>
<evidence type="ECO:0000256" key="9">
    <source>
        <dbReference type="ARBA" id="ARBA00022833"/>
    </source>
</evidence>
<dbReference type="PANTHER" id="PTHR37871:SF1">
    <property type="entry name" value="PROLINE-RICH PROTEIN 22"/>
    <property type="match status" value="1"/>
</dbReference>
<dbReference type="FunFam" id="4.10.1000.10:FF:000029">
    <property type="entry name" value="tRNA-dihydrouridine(47) synthase [NAD(P)(+)]"/>
    <property type="match status" value="1"/>
</dbReference>
<dbReference type="Gene3D" id="3.20.20.70">
    <property type="entry name" value="Aldolase class I"/>
    <property type="match status" value="1"/>
</dbReference>
<keyword evidence="23" id="KW-1185">Reference proteome</keyword>
<dbReference type="GeneTree" id="ENSGT00390000016128"/>
<reference evidence="22" key="2">
    <citation type="submission" date="2025-08" db="UniProtKB">
        <authorList>
            <consortium name="Ensembl"/>
        </authorList>
    </citation>
    <scope>IDENTIFICATION</scope>
    <source>
        <strain evidence="22">Thoroughbred</strain>
    </source>
</reference>
<organism evidence="22 23">
    <name type="scientific">Equus caballus</name>
    <name type="common">Horse</name>
    <dbReference type="NCBI Taxonomy" id="9796"/>
    <lineage>
        <taxon>Eukaryota</taxon>
        <taxon>Metazoa</taxon>
        <taxon>Chordata</taxon>
        <taxon>Craniata</taxon>
        <taxon>Vertebrata</taxon>
        <taxon>Euteleostomi</taxon>
        <taxon>Mammalia</taxon>
        <taxon>Eutheria</taxon>
        <taxon>Laurasiatheria</taxon>
        <taxon>Perissodactyla</taxon>
        <taxon>Equidae</taxon>
        <taxon>Equus</taxon>
    </lineage>
</organism>
<dbReference type="InterPro" id="IPR018517">
    <property type="entry name" value="tRNA_hU_synthase_CS"/>
</dbReference>
<dbReference type="PROSITE" id="PS50103">
    <property type="entry name" value="ZF_C3H1"/>
    <property type="match status" value="2"/>
</dbReference>
<keyword evidence="12" id="KW-0520">NAD</keyword>
<dbReference type="EC" id="1.3.1.-" evidence="19"/>
<reference evidence="22" key="3">
    <citation type="submission" date="2025-09" db="UniProtKB">
        <authorList>
            <consortium name="Ensembl"/>
        </authorList>
    </citation>
    <scope>IDENTIFICATION</scope>
    <source>
        <strain evidence="22">Thoroughbred</strain>
    </source>
</reference>
<comment type="catalytic activity">
    <reaction evidence="15">
        <text>a 5,6-dihydrouridine in mRNA + NAD(+) = a uridine in mRNA + NADH + H(+)</text>
        <dbReference type="Rhea" id="RHEA:69851"/>
        <dbReference type="Rhea" id="RHEA-COMP:14658"/>
        <dbReference type="Rhea" id="RHEA-COMP:17789"/>
        <dbReference type="ChEBI" id="CHEBI:15378"/>
        <dbReference type="ChEBI" id="CHEBI:57540"/>
        <dbReference type="ChEBI" id="CHEBI:57945"/>
        <dbReference type="ChEBI" id="CHEBI:65315"/>
        <dbReference type="ChEBI" id="CHEBI:74443"/>
    </reaction>
    <physiologicalReaction direction="right-to-left" evidence="15">
        <dbReference type="Rhea" id="RHEA:69853"/>
    </physiologicalReaction>
</comment>
<evidence type="ECO:0000256" key="3">
    <source>
        <dbReference type="ARBA" id="ARBA00022643"/>
    </source>
</evidence>
<comment type="cofactor">
    <cofactor evidence="1 19">
        <name>FMN</name>
        <dbReference type="ChEBI" id="CHEBI:58210"/>
    </cofactor>
</comment>
<dbReference type="InterPro" id="IPR013785">
    <property type="entry name" value="Aldolase_TIM"/>
</dbReference>
<evidence type="ECO:0000256" key="14">
    <source>
        <dbReference type="ARBA" id="ARBA00048266"/>
    </source>
</evidence>
<evidence type="ECO:0000313" key="23">
    <source>
        <dbReference type="Proteomes" id="UP000002281"/>
    </source>
</evidence>
<feature type="compositionally biased region" description="Basic and acidic residues" evidence="20">
    <location>
        <begin position="698"/>
        <end position="707"/>
    </location>
</feature>
<dbReference type="AlphaFoldDB" id="A0A9L0SHJ0"/>